<dbReference type="OrthoDB" id="79480at2759"/>
<dbReference type="Proteomes" id="UP000301737">
    <property type="component" value="Unassembled WGS sequence"/>
</dbReference>
<evidence type="ECO:0000256" key="4">
    <source>
        <dbReference type="ARBA" id="ARBA00023186"/>
    </source>
</evidence>
<feature type="region of interest" description="Disordered" evidence="7">
    <location>
        <begin position="443"/>
        <end position="466"/>
    </location>
</feature>
<evidence type="ECO:0000313" key="12">
    <source>
        <dbReference type="Proteomes" id="UP000301737"/>
    </source>
</evidence>
<dbReference type="PANTHER" id="PTHR15272:SF0">
    <property type="entry name" value="CHROMATIN ASSEMBLY FACTOR 1 SUBUNIT A"/>
    <property type="match status" value="1"/>
</dbReference>
<keyword evidence="5" id="KW-0234">DNA repair</keyword>
<dbReference type="GO" id="GO:0006260">
    <property type="term" value="P:DNA replication"/>
    <property type="evidence" value="ECO:0007669"/>
    <property type="project" value="UniProtKB-KW"/>
</dbReference>
<feature type="domain" description="Chromatin assembly factor 1 p150 subunit acidic region" evidence="8">
    <location>
        <begin position="95"/>
        <end position="207"/>
    </location>
</feature>
<feature type="region of interest" description="Disordered" evidence="7">
    <location>
        <begin position="37"/>
        <end position="171"/>
    </location>
</feature>
<dbReference type="InterPro" id="IPR021644">
    <property type="entry name" value="CAF-1_p150_acidic"/>
</dbReference>
<dbReference type="GO" id="GO:0006334">
    <property type="term" value="P:nucleosome assembly"/>
    <property type="evidence" value="ECO:0007669"/>
    <property type="project" value="TreeGrafter"/>
</dbReference>
<keyword evidence="6" id="KW-0539">Nucleus</keyword>
<dbReference type="InterPro" id="IPR048800">
    <property type="entry name" value="Cac1-like_C"/>
</dbReference>
<dbReference type="Pfam" id="PF21796">
    <property type="entry name" value="Cac1_C"/>
    <property type="match status" value="1"/>
</dbReference>
<evidence type="ECO:0000256" key="7">
    <source>
        <dbReference type="SAM" id="MobiDB-lite"/>
    </source>
</evidence>
<evidence type="ECO:0000256" key="1">
    <source>
        <dbReference type="ARBA" id="ARBA00004123"/>
    </source>
</evidence>
<dbReference type="GO" id="GO:0006281">
    <property type="term" value="P:DNA repair"/>
    <property type="evidence" value="ECO:0007669"/>
    <property type="project" value="UniProtKB-KW"/>
</dbReference>
<organism evidence="11 12">
    <name type="scientific">Zygosaccharomyces mellis</name>
    <dbReference type="NCBI Taxonomy" id="42258"/>
    <lineage>
        <taxon>Eukaryota</taxon>
        <taxon>Fungi</taxon>
        <taxon>Dikarya</taxon>
        <taxon>Ascomycota</taxon>
        <taxon>Saccharomycotina</taxon>
        <taxon>Saccharomycetes</taxon>
        <taxon>Saccharomycetales</taxon>
        <taxon>Saccharomycetaceae</taxon>
        <taxon>Zygosaccharomyces</taxon>
    </lineage>
</organism>
<feature type="compositionally biased region" description="Polar residues" evidence="7">
    <location>
        <begin position="447"/>
        <end position="458"/>
    </location>
</feature>
<protein>
    <submittedName>
        <fullName evidence="11">Chromatin assembly factor-I (CAF-I) p90 subunit</fullName>
    </submittedName>
</protein>
<accession>A0A4C2ECR5</accession>
<feature type="region of interest" description="Disordered" evidence="7">
    <location>
        <begin position="339"/>
        <end position="386"/>
    </location>
</feature>
<keyword evidence="4" id="KW-0143">Chaperone</keyword>
<feature type="region of interest" description="Disordered" evidence="7">
    <location>
        <begin position="1"/>
        <end position="20"/>
    </location>
</feature>
<evidence type="ECO:0000256" key="3">
    <source>
        <dbReference type="ARBA" id="ARBA00022763"/>
    </source>
</evidence>
<feature type="compositionally biased region" description="Polar residues" evidence="7">
    <location>
        <begin position="1"/>
        <end position="17"/>
    </location>
</feature>
<feature type="compositionally biased region" description="Basic and acidic residues" evidence="7">
    <location>
        <begin position="43"/>
        <end position="55"/>
    </location>
</feature>
<dbReference type="AlphaFoldDB" id="A0A4C2ECR5"/>
<comment type="caution">
    <text evidence="11">The sequence shown here is derived from an EMBL/GenBank/DDBJ whole genome shotgun (WGS) entry which is preliminary data.</text>
</comment>
<evidence type="ECO:0000256" key="6">
    <source>
        <dbReference type="ARBA" id="ARBA00023242"/>
    </source>
</evidence>
<dbReference type="GO" id="GO:0033186">
    <property type="term" value="C:CAF-1 complex"/>
    <property type="evidence" value="ECO:0007669"/>
    <property type="project" value="TreeGrafter"/>
</dbReference>
<feature type="compositionally biased region" description="Basic and acidic residues" evidence="7">
    <location>
        <begin position="94"/>
        <end position="171"/>
    </location>
</feature>
<feature type="domain" description="Chromatin assembly factor 1 subunit A dimerization" evidence="9">
    <location>
        <begin position="289"/>
        <end position="363"/>
    </location>
</feature>
<evidence type="ECO:0000256" key="2">
    <source>
        <dbReference type="ARBA" id="ARBA00022705"/>
    </source>
</evidence>
<name>A0A4C2ECR5_9SACH</name>
<dbReference type="InterPro" id="IPR022043">
    <property type="entry name" value="CAF1A_DD"/>
</dbReference>
<feature type="compositionally biased region" description="Polar residues" evidence="7">
    <location>
        <begin position="71"/>
        <end position="82"/>
    </location>
</feature>
<dbReference type="Pfam" id="PF12253">
    <property type="entry name" value="CAF1A_dimeriz"/>
    <property type="match status" value="1"/>
</dbReference>
<keyword evidence="12" id="KW-1185">Reference proteome</keyword>
<evidence type="ECO:0000256" key="5">
    <source>
        <dbReference type="ARBA" id="ARBA00023204"/>
    </source>
</evidence>
<keyword evidence="2" id="KW-0235">DNA replication</keyword>
<keyword evidence="3" id="KW-0227">DNA damage</keyword>
<dbReference type="Pfam" id="PF11600">
    <property type="entry name" value="CAF1A_acidic"/>
    <property type="match status" value="1"/>
</dbReference>
<evidence type="ECO:0000313" key="11">
    <source>
        <dbReference type="EMBL" id="GCF00650.1"/>
    </source>
</evidence>
<feature type="compositionally biased region" description="Acidic residues" evidence="7">
    <location>
        <begin position="339"/>
        <end position="378"/>
    </location>
</feature>
<dbReference type="PANTHER" id="PTHR15272">
    <property type="entry name" value="CHROMATIN ASSEMBLY FACTOR 1 SUBUNIT A CAF-1 SUBUNIT A"/>
    <property type="match status" value="1"/>
</dbReference>
<evidence type="ECO:0000259" key="8">
    <source>
        <dbReference type="Pfam" id="PF11600"/>
    </source>
</evidence>
<comment type="subcellular location">
    <subcellularLocation>
        <location evidence="1">Nucleus</location>
    </subcellularLocation>
</comment>
<reference evidence="11 12" key="1">
    <citation type="submission" date="2019-01" db="EMBL/GenBank/DDBJ databases">
        <title>Draft Genome Sequencing of Zygosaccharomyces mellis Ca-7.</title>
        <authorList>
            <person name="Shiwa Y."/>
            <person name="Kanesaki Y."/>
            <person name="Ishige T."/>
            <person name="Mura K."/>
            <person name="Hori T."/>
            <person name="Tamura T."/>
        </authorList>
    </citation>
    <scope>NUCLEOTIDE SEQUENCE [LARGE SCALE GENOMIC DNA]</scope>
    <source>
        <strain evidence="11 12">Ca-7</strain>
    </source>
</reference>
<evidence type="ECO:0000259" key="10">
    <source>
        <dbReference type="Pfam" id="PF21796"/>
    </source>
</evidence>
<sequence>MTNSGSGEDPSSTNSVGKQGILSFFQNIKTREEEVIEVVDSDDEKKTVANKEPESKPQALPEVKEERDENANTGNDPSNNMKQLKEVVVFPESITEKQKQKDEQKQKREELKNQKEADKQRREEEKLKREAEKKVKEEEKLKRENEKKAKEEEKLKKENEKKAKEEAKERSQARIGNFFKKVTDSNKPTHVRSDYEKFFLPFYSKEGVVVSRSGQLSSIELNDNKSKIDSLLNQRKDDNQVLEWLASKQNTVKTSLPIAYQAVSLLQQMTSKEKSDQELQSLLSLIPHKYIKFYENVRPPYMGTYSKDVILPIEDPFYTGNTGYNYDYDSDLEWVNEEEEEVEGGVENLESGEDDEDEDDEEASEGEFDGFLDAEDNDSQNGSGKKKFIGPLIPTVCLRKTHDKMEEDDKQYFDMVAVQYLVEEQPFPINPNQCLKPQMENVKRNNSDSQNDLSSPSMSPEKKNKSLISEPKDLLKLFDEIQDSTFSLGTVTEIAQKNLPLYSKQMIKNTVKEYAVKANWGTSRKWAIKDPQHWEKLRSACNYS</sequence>
<proteinExistence type="predicted"/>
<evidence type="ECO:0000259" key="9">
    <source>
        <dbReference type="Pfam" id="PF12253"/>
    </source>
</evidence>
<gene>
    <name evidence="11" type="primary">RLF2</name>
    <name evidence="11" type="ORF">ZYGM_002312</name>
</gene>
<dbReference type="GO" id="GO:0005634">
    <property type="term" value="C:nucleus"/>
    <property type="evidence" value="ECO:0007669"/>
    <property type="project" value="UniProtKB-SubCell"/>
</dbReference>
<feature type="domain" description="Chromatin assembly factor 1 subunit Cac1-like C-terminal" evidence="10">
    <location>
        <begin position="474"/>
        <end position="528"/>
    </location>
</feature>
<dbReference type="EMBL" id="BIMX01000020">
    <property type="protein sequence ID" value="GCF00650.1"/>
    <property type="molecule type" value="Genomic_DNA"/>
</dbReference>